<comment type="caution">
    <text evidence="2">The sequence shown here is derived from an EMBL/GenBank/DDBJ whole genome shotgun (WGS) entry which is preliminary data.</text>
</comment>
<evidence type="ECO:0000313" key="2">
    <source>
        <dbReference type="EMBL" id="PWK62171.1"/>
    </source>
</evidence>
<dbReference type="AlphaFoldDB" id="A0A316GP85"/>
<protein>
    <submittedName>
        <fullName evidence="2">Uncharacterized protein</fullName>
    </submittedName>
</protein>
<evidence type="ECO:0000313" key="3">
    <source>
        <dbReference type="Proteomes" id="UP000245708"/>
    </source>
</evidence>
<gene>
    <name evidence="2" type="ORF">C7455_101197</name>
</gene>
<dbReference type="EMBL" id="QGGW01000001">
    <property type="protein sequence ID" value="PWK62171.1"/>
    <property type="molecule type" value="Genomic_DNA"/>
</dbReference>
<accession>A0A316GP85</accession>
<keyword evidence="3" id="KW-1185">Reference proteome</keyword>
<evidence type="ECO:0000256" key="1">
    <source>
        <dbReference type="SAM" id="MobiDB-lite"/>
    </source>
</evidence>
<feature type="region of interest" description="Disordered" evidence="1">
    <location>
        <begin position="228"/>
        <end position="255"/>
    </location>
</feature>
<dbReference type="Proteomes" id="UP000245708">
    <property type="component" value="Unassembled WGS sequence"/>
</dbReference>
<sequence length="363" mass="37458">MTYFVQTTKSYTLVLSGDGKATLSLSDDIMSALAEKSANGTSADDMTGLMLDLMGEDAAAYLSGLGAAAGLSDDLAAIHAKGGIDALAAHLKGLADKGHDAFSGGAFQTDPNAAFSSGLFERMGASDALAQAFGSYGVTVSGDDKTDGVLLDALMESQGTEMWTVNPITIGVTLAIIGVTLVGIAVNEKYEAEKANAEKAKTMLDEVDFLPEDPTGEGSDMTLAEALAQRSGSDPGTDPWTQPSGPVDEEGDPLDPLDAHDLDQTTMPVDPVGDHVAGLGPDHLADHLDPWINPGSDGADEFRFVDGLGDVPDNGLTFFTFDAGPVAPTLNLGVVAFDAVTDLGMTIAVNPVDQLLGVDEMIF</sequence>
<dbReference type="RefSeq" id="WP_109664287.1">
    <property type="nucleotide sequence ID" value="NZ_QGGW01000001.1"/>
</dbReference>
<name>A0A316GP85_9RHOB</name>
<organism evidence="2 3">
    <name type="scientific">Roseicyclus mahoneyensis</name>
    <dbReference type="NCBI Taxonomy" id="164332"/>
    <lineage>
        <taxon>Bacteria</taxon>
        <taxon>Pseudomonadati</taxon>
        <taxon>Pseudomonadota</taxon>
        <taxon>Alphaproteobacteria</taxon>
        <taxon>Rhodobacterales</taxon>
        <taxon>Roseobacteraceae</taxon>
        <taxon>Roseicyclus</taxon>
    </lineage>
</organism>
<proteinExistence type="predicted"/>
<reference evidence="2 3" key="1">
    <citation type="submission" date="2018-05" db="EMBL/GenBank/DDBJ databases">
        <title>Genomic Encyclopedia of Type Strains, Phase IV (KMG-IV): sequencing the most valuable type-strain genomes for metagenomic binning, comparative biology and taxonomic classification.</title>
        <authorList>
            <person name="Goeker M."/>
        </authorList>
    </citation>
    <scope>NUCLEOTIDE SEQUENCE [LARGE SCALE GENOMIC DNA]</scope>
    <source>
        <strain evidence="2 3">DSM 16097</strain>
    </source>
</reference>
<feature type="compositionally biased region" description="Polar residues" evidence="1">
    <location>
        <begin position="230"/>
        <end position="244"/>
    </location>
</feature>